<dbReference type="InterPro" id="IPR015915">
    <property type="entry name" value="Kelch-typ_b-propeller"/>
</dbReference>
<evidence type="ECO:0008006" key="6">
    <source>
        <dbReference type="Google" id="ProtNLM"/>
    </source>
</evidence>
<sequence length="556" mass="59632">MTSRRPPATATNAVANNDYPTPNYTLDDEQLLAISSSLVLDSPADMQPQRTSNLDDVPEEDGSTTEGANSTGSGPYGNPSAANSSSTFHQGQGGGSGTSTPTIPPQIIAPGPGHQPSSSSSSTSSSRARKAPSVRTLGRPSNDHLQPGSSGGGGGSGTVRRTASSASSKAGRSSSSAHHQLNRYRSTPRLPHDKDIAPAPATGMYWSKAPVWGTLPSRTLRAHTATLIDNTAWILGGSDDKDISKDIYCFDTGKSSFTCSPFPFPHRLHKETLQWTHPDTLGEAPPPCRAHTATLIDKKIVMYGGGIGSIYYDAVYILDTTTRTWTRPHILDGPQPTGRRAHTAVYYKNKVWVFGGGNGLMALNDVWTLDLGPGQNGYPDSDGKRGLRWEEQHTTGKKPGPRGYHSASLKGNTMVVVGGSDGKECFTDIWLLNLDTLAWTICKPQPQQPLYKRLSHSATQVGSYLFLIAGHNGQEYCSEILFLNLVSLQFEPRIIYGKPPSIRGNHATVLADSRIFLFGGFNGQMSFDDVHILDLAAGAYLPQVTEFEINAIGNGL</sequence>
<dbReference type="InterPro" id="IPR006652">
    <property type="entry name" value="Kelch_1"/>
</dbReference>
<feature type="compositionally biased region" description="Polar residues" evidence="3">
    <location>
        <begin position="64"/>
        <end position="73"/>
    </location>
</feature>
<feature type="compositionally biased region" description="Low complexity" evidence="3">
    <location>
        <begin position="158"/>
        <end position="177"/>
    </location>
</feature>
<comment type="caution">
    <text evidence="4">The sequence shown here is derived from an EMBL/GenBank/DDBJ whole genome shotgun (WGS) entry which is preliminary data.</text>
</comment>
<dbReference type="Pfam" id="PF24681">
    <property type="entry name" value="Kelch_KLHDC2_KLHL20_DRC7"/>
    <property type="match status" value="1"/>
</dbReference>
<feature type="region of interest" description="Disordered" evidence="3">
    <location>
        <begin position="1"/>
        <end position="25"/>
    </location>
</feature>
<evidence type="ECO:0000313" key="4">
    <source>
        <dbReference type="EMBL" id="EAU87519.2"/>
    </source>
</evidence>
<proteinExistence type="predicted"/>
<dbReference type="EMBL" id="AACS02000010">
    <property type="protein sequence ID" value="EAU87519.2"/>
    <property type="molecule type" value="Genomic_DNA"/>
</dbReference>
<evidence type="ECO:0000256" key="1">
    <source>
        <dbReference type="ARBA" id="ARBA00022441"/>
    </source>
</evidence>
<protein>
    <recommendedName>
        <fullName evidence="6">Galactose oxidase</fullName>
    </recommendedName>
</protein>
<dbReference type="Gene3D" id="2.120.10.80">
    <property type="entry name" value="Kelch-type beta propeller"/>
    <property type="match status" value="2"/>
</dbReference>
<dbReference type="Pfam" id="PF01344">
    <property type="entry name" value="Kelch_1"/>
    <property type="match status" value="1"/>
</dbReference>
<reference evidence="4 5" key="1">
    <citation type="journal article" date="2010" name="Proc. Natl. Acad. Sci. U.S.A.">
        <title>Insights into evolution of multicellular fungi from the assembled chromosomes of the mushroom Coprinopsis cinerea (Coprinus cinereus).</title>
        <authorList>
            <person name="Stajich J.E."/>
            <person name="Wilke S.K."/>
            <person name="Ahren D."/>
            <person name="Au C.H."/>
            <person name="Birren B.W."/>
            <person name="Borodovsky M."/>
            <person name="Burns C."/>
            <person name="Canback B."/>
            <person name="Casselton L.A."/>
            <person name="Cheng C.K."/>
            <person name="Deng J."/>
            <person name="Dietrich F.S."/>
            <person name="Fargo D.C."/>
            <person name="Farman M.L."/>
            <person name="Gathman A.C."/>
            <person name="Goldberg J."/>
            <person name="Guigo R."/>
            <person name="Hoegger P.J."/>
            <person name="Hooker J.B."/>
            <person name="Huggins A."/>
            <person name="James T.Y."/>
            <person name="Kamada T."/>
            <person name="Kilaru S."/>
            <person name="Kodira C."/>
            <person name="Kues U."/>
            <person name="Kupfer D."/>
            <person name="Kwan H.S."/>
            <person name="Lomsadze A."/>
            <person name="Li W."/>
            <person name="Lilly W.W."/>
            <person name="Ma L.J."/>
            <person name="Mackey A.J."/>
            <person name="Manning G."/>
            <person name="Martin F."/>
            <person name="Muraguchi H."/>
            <person name="Natvig D.O."/>
            <person name="Palmerini H."/>
            <person name="Ramesh M.A."/>
            <person name="Rehmeyer C.J."/>
            <person name="Roe B.A."/>
            <person name="Shenoy N."/>
            <person name="Stanke M."/>
            <person name="Ter-Hovhannisyan V."/>
            <person name="Tunlid A."/>
            <person name="Velagapudi R."/>
            <person name="Vision T.J."/>
            <person name="Zeng Q."/>
            <person name="Zolan M.E."/>
            <person name="Pukkila P.J."/>
        </authorList>
    </citation>
    <scope>NUCLEOTIDE SEQUENCE [LARGE SCALE GENOMIC DNA]</scope>
    <source>
        <strain evidence="5">Okayama-7 / 130 / ATCC MYA-4618 / FGSC 9003</strain>
    </source>
</reference>
<accession>A8NJS0</accession>
<dbReference type="SUPFAM" id="SSF117281">
    <property type="entry name" value="Kelch motif"/>
    <property type="match status" value="2"/>
</dbReference>
<dbReference type="VEuPathDB" id="FungiDB:CC1G_11191"/>
<name>A8NJS0_COPC7</name>
<evidence type="ECO:0000256" key="2">
    <source>
        <dbReference type="ARBA" id="ARBA00022737"/>
    </source>
</evidence>
<evidence type="ECO:0000313" key="5">
    <source>
        <dbReference type="Proteomes" id="UP000001861"/>
    </source>
</evidence>
<dbReference type="GeneID" id="6010790"/>
<dbReference type="OrthoDB" id="10251809at2759"/>
<dbReference type="PANTHER" id="PTHR46093">
    <property type="entry name" value="ACYL-COA-BINDING DOMAIN-CONTAINING PROTEIN 5"/>
    <property type="match status" value="1"/>
</dbReference>
<dbReference type="eggNOG" id="KOG0379">
    <property type="taxonomic scope" value="Eukaryota"/>
</dbReference>
<keyword evidence="5" id="KW-1185">Reference proteome</keyword>
<evidence type="ECO:0000256" key="3">
    <source>
        <dbReference type="SAM" id="MobiDB-lite"/>
    </source>
</evidence>
<dbReference type="HOGENOM" id="CLU_019536_3_1_1"/>
<dbReference type="Proteomes" id="UP000001861">
    <property type="component" value="Unassembled WGS sequence"/>
</dbReference>
<feature type="region of interest" description="Disordered" evidence="3">
    <location>
        <begin position="37"/>
        <end position="201"/>
    </location>
</feature>
<keyword evidence="1" id="KW-0880">Kelch repeat</keyword>
<gene>
    <name evidence="4" type="ORF">CC1G_11191</name>
</gene>
<dbReference type="STRING" id="240176.A8NJS0"/>
<feature type="compositionally biased region" description="Low complexity" evidence="3">
    <location>
        <begin position="98"/>
        <end position="126"/>
    </location>
</feature>
<feature type="compositionally biased region" description="Low complexity" evidence="3">
    <location>
        <begin position="8"/>
        <end position="17"/>
    </location>
</feature>
<dbReference type="InParanoid" id="A8NJS0"/>
<dbReference type="OMA" id="TMTWDRR"/>
<dbReference type="AlphaFoldDB" id="A8NJS0"/>
<dbReference type="KEGG" id="cci:CC1G_11191"/>
<organism evidence="4 5">
    <name type="scientific">Coprinopsis cinerea (strain Okayama-7 / 130 / ATCC MYA-4618 / FGSC 9003)</name>
    <name type="common">Inky cap fungus</name>
    <name type="synonym">Hormographiella aspergillata</name>
    <dbReference type="NCBI Taxonomy" id="240176"/>
    <lineage>
        <taxon>Eukaryota</taxon>
        <taxon>Fungi</taxon>
        <taxon>Dikarya</taxon>
        <taxon>Basidiomycota</taxon>
        <taxon>Agaricomycotina</taxon>
        <taxon>Agaricomycetes</taxon>
        <taxon>Agaricomycetidae</taxon>
        <taxon>Agaricales</taxon>
        <taxon>Agaricineae</taxon>
        <taxon>Psathyrellaceae</taxon>
        <taxon>Coprinopsis</taxon>
    </lineage>
</organism>
<keyword evidence="2" id="KW-0677">Repeat</keyword>
<dbReference type="RefSeq" id="XP_001834278.2">
    <property type="nucleotide sequence ID" value="XM_001834226.2"/>
</dbReference>
<dbReference type="PANTHER" id="PTHR46093:SF18">
    <property type="entry name" value="FIBRONECTIN TYPE-III DOMAIN-CONTAINING PROTEIN"/>
    <property type="match status" value="1"/>
</dbReference>